<reference evidence="1 2" key="1">
    <citation type="journal article" date="2016" name="Nat. Commun.">
        <title>Thousands of microbial genomes shed light on interconnected biogeochemical processes in an aquifer system.</title>
        <authorList>
            <person name="Anantharaman K."/>
            <person name="Brown C.T."/>
            <person name="Hug L.A."/>
            <person name="Sharon I."/>
            <person name="Castelle C.J."/>
            <person name="Probst A.J."/>
            <person name="Thomas B.C."/>
            <person name="Singh A."/>
            <person name="Wilkins M.J."/>
            <person name="Karaoz U."/>
            <person name="Brodie E.L."/>
            <person name="Williams K.H."/>
            <person name="Hubbard S.S."/>
            <person name="Banfield J.F."/>
        </authorList>
    </citation>
    <scope>NUCLEOTIDE SEQUENCE [LARGE SCALE GENOMIC DNA]</scope>
</reference>
<evidence type="ECO:0008006" key="3">
    <source>
        <dbReference type="Google" id="ProtNLM"/>
    </source>
</evidence>
<evidence type="ECO:0000313" key="1">
    <source>
        <dbReference type="EMBL" id="OGM08930.1"/>
    </source>
</evidence>
<evidence type="ECO:0000313" key="2">
    <source>
        <dbReference type="Proteomes" id="UP000176939"/>
    </source>
</evidence>
<dbReference type="Proteomes" id="UP000176939">
    <property type="component" value="Unassembled WGS sequence"/>
</dbReference>
<proteinExistence type="predicted"/>
<accession>A0A1F7X1H6</accession>
<dbReference type="EMBL" id="MGFQ01000034">
    <property type="protein sequence ID" value="OGM08930.1"/>
    <property type="molecule type" value="Genomic_DNA"/>
</dbReference>
<dbReference type="SUPFAM" id="SSF53756">
    <property type="entry name" value="UDP-Glycosyltransferase/glycogen phosphorylase"/>
    <property type="match status" value="1"/>
</dbReference>
<dbReference type="AlphaFoldDB" id="A0A1F7X1H6"/>
<organism evidence="1 2">
    <name type="scientific">Candidatus Woesebacteria bacterium RBG_13_36_22</name>
    <dbReference type="NCBI Taxonomy" id="1802478"/>
    <lineage>
        <taxon>Bacteria</taxon>
        <taxon>Candidatus Woeseibacteriota</taxon>
    </lineage>
</organism>
<protein>
    <recommendedName>
        <fullName evidence="3">UDP-N-acetylglucosamine 2-epimerase domain-containing protein</fullName>
    </recommendedName>
</protein>
<sequence>MLINVMNKAHFDICVGPWTFRPYEEIIINVGPMDFDFKLIRGNPNLRVGKLNNAQYIKKHKLYLGNKFNFAYDDNDVNIGFAYKYAIEALADPIIKYLPKGETAYYSRPVPGKGGKGLNCRFFSSLRINQQGKTPVGPRDVFISHGIGDKNYWIGPHIQDYKYAFCPGPAWENRMKKTGYKGEIFQVGYTKLDPLFNGEYVKNSTDKLVVAWLPTHGYNNKHRGRSSFPMFSRFVNQISKDYQFVDGMHPTTKLHNKEKNYPTMQLLIDADVVIADAGSTVYEAWALGKPVIFPDWICKDDVLGHFKTDKNNLEYIIYDKVIGYHANNMKELNKMIEIAASDGMQQQEIELMESIFPNKLRGKSGETAAKALNELY</sequence>
<dbReference type="Gene3D" id="3.40.50.12580">
    <property type="match status" value="1"/>
</dbReference>
<comment type="caution">
    <text evidence="1">The sequence shown here is derived from an EMBL/GenBank/DDBJ whole genome shotgun (WGS) entry which is preliminary data.</text>
</comment>
<name>A0A1F7X1H6_9BACT</name>
<gene>
    <name evidence="1" type="ORF">A2Z67_05765</name>
</gene>
<dbReference type="InterPro" id="IPR043148">
    <property type="entry name" value="TagF_C"/>
</dbReference>